<gene>
    <name evidence="1" type="ORF">SAMN05216207_102033</name>
</gene>
<dbReference type="AlphaFoldDB" id="A0A1I5BDI5"/>
<dbReference type="STRING" id="260086.SAMN05216207_102033"/>
<dbReference type="RefSeq" id="WP_342743023.1">
    <property type="nucleotide sequence ID" value="NZ_FOUY01000020.1"/>
</dbReference>
<reference evidence="1 2" key="1">
    <citation type="submission" date="2016-10" db="EMBL/GenBank/DDBJ databases">
        <authorList>
            <person name="de Groot N.N."/>
        </authorList>
    </citation>
    <scope>NUCLEOTIDE SEQUENCE [LARGE SCALE GENOMIC DNA]</scope>
    <source>
        <strain evidence="1 2">CGMCC 4.1877</strain>
    </source>
</reference>
<evidence type="ECO:0000313" key="2">
    <source>
        <dbReference type="Proteomes" id="UP000199614"/>
    </source>
</evidence>
<dbReference type="Proteomes" id="UP000199614">
    <property type="component" value="Unassembled WGS sequence"/>
</dbReference>
<evidence type="ECO:0000313" key="1">
    <source>
        <dbReference type="EMBL" id="SFN72609.1"/>
    </source>
</evidence>
<accession>A0A1I5BDI5</accession>
<organism evidence="1 2">
    <name type="scientific">Pseudonocardia ammonioxydans</name>
    <dbReference type="NCBI Taxonomy" id="260086"/>
    <lineage>
        <taxon>Bacteria</taxon>
        <taxon>Bacillati</taxon>
        <taxon>Actinomycetota</taxon>
        <taxon>Actinomycetes</taxon>
        <taxon>Pseudonocardiales</taxon>
        <taxon>Pseudonocardiaceae</taxon>
        <taxon>Pseudonocardia</taxon>
    </lineage>
</organism>
<keyword evidence="2" id="KW-1185">Reference proteome</keyword>
<sequence>MRSTGEQVRAAHHPRYRRHVDLLRVAGAACPA</sequence>
<protein>
    <submittedName>
        <fullName evidence="1">Uncharacterized protein</fullName>
    </submittedName>
</protein>
<dbReference type="NCBIfam" id="NF042934">
    <property type="entry name" value="cis_reg_atten"/>
    <property type="match status" value="1"/>
</dbReference>
<name>A0A1I5BDI5_PSUAM</name>
<dbReference type="EMBL" id="FOUY01000020">
    <property type="protein sequence ID" value="SFN72609.1"/>
    <property type="molecule type" value="Genomic_DNA"/>
</dbReference>
<proteinExistence type="predicted"/>
<dbReference type="InterPro" id="IPR049979">
    <property type="entry name" value="Cys_resp_CS_actino"/>
</dbReference>